<comment type="cofactor">
    <cofactor evidence="1 6">
        <name>pyridoxal 5'-phosphate</name>
        <dbReference type="ChEBI" id="CHEBI:597326"/>
    </cofactor>
</comment>
<evidence type="ECO:0000256" key="4">
    <source>
        <dbReference type="ARBA" id="ARBA00022679"/>
    </source>
</evidence>
<dbReference type="InterPro" id="IPR015424">
    <property type="entry name" value="PyrdxlP-dep_Trfase"/>
</dbReference>
<dbReference type="Proteomes" id="UP000216752">
    <property type="component" value="Chromosome"/>
</dbReference>
<proteinExistence type="inferred from homology"/>
<evidence type="ECO:0000256" key="3">
    <source>
        <dbReference type="ARBA" id="ARBA00022576"/>
    </source>
</evidence>
<accession>A0ABZ3IU94</accession>
<dbReference type="GO" id="GO:0004069">
    <property type="term" value="F:L-aspartate:2-oxoglutarate aminotransferase activity"/>
    <property type="evidence" value="ECO:0007669"/>
    <property type="project" value="UniProtKB-EC"/>
</dbReference>
<gene>
    <name evidence="8" type="ORF">SPSIL_053800</name>
</gene>
<dbReference type="InterPro" id="IPR004838">
    <property type="entry name" value="NHTrfase_class1_PyrdxlP-BS"/>
</dbReference>
<name>A0ABZ3IU94_9FIRM</name>
<dbReference type="Gene3D" id="3.40.640.10">
    <property type="entry name" value="Type I PLP-dependent aspartate aminotransferase-like (Major domain)"/>
    <property type="match status" value="1"/>
</dbReference>
<organism evidence="8 9">
    <name type="scientific">Sporomusa silvacetica DSM 10669</name>
    <dbReference type="NCBI Taxonomy" id="1123289"/>
    <lineage>
        <taxon>Bacteria</taxon>
        <taxon>Bacillati</taxon>
        <taxon>Bacillota</taxon>
        <taxon>Negativicutes</taxon>
        <taxon>Selenomonadales</taxon>
        <taxon>Sporomusaceae</taxon>
        <taxon>Sporomusa</taxon>
    </lineage>
</organism>
<reference evidence="8" key="1">
    <citation type="submission" date="2024-05" db="EMBL/GenBank/DDBJ databases">
        <title>Isolation and characterization of Sporomusa carbonis sp. nov., a carboxydotrophic hydrogenogen in the genus of Sporomusa isolated from a charcoal burning pile.</title>
        <authorList>
            <person name="Boeer T."/>
            <person name="Rosenbaum F."/>
            <person name="Eysell L."/>
            <person name="Mueller V."/>
            <person name="Daniel R."/>
            <person name="Poehlein A."/>
        </authorList>
    </citation>
    <scope>NUCLEOTIDE SEQUENCE [LARGE SCALE GENOMIC DNA]</scope>
    <source>
        <strain evidence="8">DSM 10669</strain>
    </source>
</reference>
<evidence type="ECO:0000256" key="2">
    <source>
        <dbReference type="ARBA" id="ARBA00007441"/>
    </source>
</evidence>
<protein>
    <recommendedName>
        <fullName evidence="6">Aminotransferase</fullName>
        <ecNumber evidence="6">2.6.1.-</ecNumber>
    </recommendedName>
</protein>
<dbReference type="CDD" id="cd00609">
    <property type="entry name" value="AAT_like"/>
    <property type="match status" value="1"/>
</dbReference>
<comment type="similarity">
    <text evidence="2 6">Belongs to the class-I pyridoxal-phosphate-dependent aminotransferase family.</text>
</comment>
<keyword evidence="4 6" id="KW-0808">Transferase</keyword>
<dbReference type="PANTHER" id="PTHR46383">
    <property type="entry name" value="ASPARTATE AMINOTRANSFERASE"/>
    <property type="match status" value="1"/>
</dbReference>
<dbReference type="PRINTS" id="PR00753">
    <property type="entry name" value="ACCSYNTHASE"/>
</dbReference>
<dbReference type="Pfam" id="PF00155">
    <property type="entry name" value="Aminotran_1_2"/>
    <property type="match status" value="1"/>
</dbReference>
<dbReference type="InterPro" id="IPR015421">
    <property type="entry name" value="PyrdxlP-dep_Trfase_major"/>
</dbReference>
<evidence type="ECO:0000256" key="1">
    <source>
        <dbReference type="ARBA" id="ARBA00001933"/>
    </source>
</evidence>
<evidence type="ECO:0000313" key="8">
    <source>
        <dbReference type="EMBL" id="XFO69150.1"/>
    </source>
</evidence>
<dbReference type="InterPro" id="IPR050596">
    <property type="entry name" value="AspAT/PAT-like"/>
</dbReference>
<dbReference type="EC" id="2.6.1.-" evidence="6"/>
<dbReference type="PANTHER" id="PTHR46383:SF1">
    <property type="entry name" value="ASPARTATE AMINOTRANSFERASE"/>
    <property type="match status" value="1"/>
</dbReference>
<evidence type="ECO:0000256" key="6">
    <source>
        <dbReference type="RuleBase" id="RU000481"/>
    </source>
</evidence>
<dbReference type="PROSITE" id="PS00105">
    <property type="entry name" value="AA_TRANSFER_CLASS_1"/>
    <property type="match status" value="1"/>
</dbReference>
<sequence length="396" mass="43552">MVTQRIKNMTPSATEEMTAIVENMKRQNINVIGLNLGEPDFNTPANINNAAKKALDDGFTKYTAVAGIPELRSAICEKFKIDNGVNYKPNEILVATGAKQALFNAIFTTCEAGDEVILPTPCWVSYVEMIKLAGAKPVFVKSDESTGFQLNIPKIAAAITAKTKAIIINNPNNPTGAVYSEDCLKELAKLVEEKDLYIISDEVYEKLIYDGVKHVCIATLLPNKRENVIIINGFSKTYAMTGWRIGYVAANETLIKGMDALQGHITSSVNSMTQIASIEALTGQQQTIEDMKKEFNERRKYLMDRIKSIPELSCDVPQGAFYILPNIEKLFGKKYKGKVLKTSVDVTNFFLEAANVAVVPGEAFQAPNNVRISYSNSMGNLVKGMNNLENALADLL</sequence>
<dbReference type="InterPro" id="IPR015422">
    <property type="entry name" value="PyrdxlP-dep_Trfase_small"/>
</dbReference>
<dbReference type="EMBL" id="CP155573">
    <property type="protein sequence ID" value="XFO69150.1"/>
    <property type="molecule type" value="Genomic_DNA"/>
</dbReference>
<dbReference type="InterPro" id="IPR004839">
    <property type="entry name" value="Aminotransferase_I/II_large"/>
</dbReference>
<feature type="domain" description="Aminotransferase class I/classII large" evidence="7">
    <location>
        <begin position="30"/>
        <end position="375"/>
    </location>
</feature>
<evidence type="ECO:0000313" key="9">
    <source>
        <dbReference type="Proteomes" id="UP000216752"/>
    </source>
</evidence>
<keyword evidence="9" id="KW-1185">Reference proteome</keyword>
<evidence type="ECO:0000256" key="5">
    <source>
        <dbReference type="ARBA" id="ARBA00022898"/>
    </source>
</evidence>
<keyword evidence="5" id="KW-0663">Pyridoxal phosphate</keyword>
<dbReference type="SUPFAM" id="SSF53383">
    <property type="entry name" value="PLP-dependent transferases"/>
    <property type="match status" value="1"/>
</dbReference>
<dbReference type="Gene3D" id="3.90.1150.10">
    <property type="entry name" value="Aspartate Aminotransferase, domain 1"/>
    <property type="match status" value="1"/>
</dbReference>
<dbReference type="RefSeq" id="WP_094604398.1">
    <property type="nucleotide sequence ID" value="NZ_CP155573.1"/>
</dbReference>
<keyword evidence="3 6" id="KW-0032">Aminotransferase</keyword>
<evidence type="ECO:0000259" key="7">
    <source>
        <dbReference type="Pfam" id="PF00155"/>
    </source>
</evidence>